<name>A0ACB9BBN3_ARCLA</name>
<evidence type="ECO:0000313" key="2">
    <source>
        <dbReference type="Proteomes" id="UP001055879"/>
    </source>
</evidence>
<evidence type="ECO:0000313" key="1">
    <source>
        <dbReference type="EMBL" id="KAI3719334.1"/>
    </source>
</evidence>
<sequence>MILHSQRNFGDALNGSNMESYLILGNKAAGKDVARRYRSTATTFLHRCSSPVPVFFPCSSPKIILLGTPGEDFLFA</sequence>
<accession>A0ACB9BBN3</accession>
<reference evidence="1 2" key="2">
    <citation type="journal article" date="2022" name="Mol. Ecol. Resour.">
        <title>The genomes of chicory, endive, great burdock and yacon provide insights into Asteraceae paleo-polyploidization history and plant inulin production.</title>
        <authorList>
            <person name="Fan W."/>
            <person name="Wang S."/>
            <person name="Wang H."/>
            <person name="Wang A."/>
            <person name="Jiang F."/>
            <person name="Liu H."/>
            <person name="Zhao H."/>
            <person name="Xu D."/>
            <person name="Zhang Y."/>
        </authorList>
    </citation>
    <scope>NUCLEOTIDE SEQUENCE [LARGE SCALE GENOMIC DNA]</scope>
    <source>
        <strain evidence="2">cv. Niubang</strain>
    </source>
</reference>
<reference evidence="2" key="1">
    <citation type="journal article" date="2022" name="Mol. Ecol. Resour.">
        <title>The genomes of chicory, endive, great burdock and yacon provide insights into Asteraceae palaeo-polyploidization history and plant inulin production.</title>
        <authorList>
            <person name="Fan W."/>
            <person name="Wang S."/>
            <person name="Wang H."/>
            <person name="Wang A."/>
            <person name="Jiang F."/>
            <person name="Liu H."/>
            <person name="Zhao H."/>
            <person name="Xu D."/>
            <person name="Zhang Y."/>
        </authorList>
    </citation>
    <scope>NUCLEOTIDE SEQUENCE [LARGE SCALE GENOMIC DNA]</scope>
    <source>
        <strain evidence="2">cv. Niubang</strain>
    </source>
</reference>
<proteinExistence type="predicted"/>
<protein>
    <submittedName>
        <fullName evidence="1">Uncharacterized protein</fullName>
    </submittedName>
</protein>
<dbReference type="EMBL" id="CM042052">
    <property type="protein sequence ID" value="KAI3719334.1"/>
    <property type="molecule type" value="Genomic_DNA"/>
</dbReference>
<keyword evidence="2" id="KW-1185">Reference proteome</keyword>
<gene>
    <name evidence="1" type="ORF">L6452_20231</name>
</gene>
<organism evidence="1 2">
    <name type="scientific">Arctium lappa</name>
    <name type="common">Greater burdock</name>
    <name type="synonym">Lappa major</name>
    <dbReference type="NCBI Taxonomy" id="4217"/>
    <lineage>
        <taxon>Eukaryota</taxon>
        <taxon>Viridiplantae</taxon>
        <taxon>Streptophyta</taxon>
        <taxon>Embryophyta</taxon>
        <taxon>Tracheophyta</taxon>
        <taxon>Spermatophyta</taxon>
        <taxon>Magnoliopsida</taxon>
        <taxon>eudicotyledons</taxon>
        <taxon>Gunneridae</taxon>
        <taxon>Pentapetalae</taxon>
        <taxon>asterids</taxon>
        <taxon>campanulids</taxon>
        <taxon>Asterales</taxon>
        <taxon>Asteraceae</taxon>
        <taxon>Carduoideae</taxon>
        <taxon>Cardueae</taxon>
        <taxon>Arctiinae</taxon>
        <taxon>Arctium</taxon>
    </lineage>
</organism>
<dbReference type="Proteomes" id="UP001055879">
    <property type="component" value="Linkage Group LG06"/>
</dbReference>
<comment type="caution">
    <text evidence="1">The sequence shown here is derived from an EMBL/GenBank/DDBJ whole genome shotgun (WGS) entry which is preliminary data.</text>
</comment>